<dbReference type="SUPFAM" id="SSF53850">
    <property type="entry name" value="Periplasmic binding protein-like II"/>
    <property type="match status" value="1"/>
</dbReference>
<keyword evidence="4 5" id="KW-0732">Signal</keyword>
<evidence type="ECO:0000313" key="7">
    <source>
        <dbReference type="EMBL" id="MBO8200527.1"/>
    </source>
</evidence>
<dbReference type="InterPro" id="IPR039424">
    <property type="entry name" value="SBP_5"/>
</dbReference>
<dbReference type="PANTHER" id="PTHR30290:SF10">
    <property type="entry name" value="PERIPLASMIC OLIGOPEPTIDE-BINDING PROTEIN-RELATED"/>
    <property type="match status" value="1"/>
</dbReference>
<reference evidence="7 8" key="1">
    <citation type="submission" date="2021-02" db="EMBL/GenBank/DDBJ databases">
        <title>Streptomyces spirodelae sp. nov., isolated from duckweed.</title>
        <authorList>
            <person name="Saimee Y."/>
            <person name="Duangmal K."/>
        </authorList>
    </citation>
    <scope>NUCLEOTIDE SEQUENCE [LARGE SCALE GENOMIC DNA]</scope>
    <source>
        <strain evidence="7 8">DSM 42105</strain>
    </source>
</reference>
<gene>
    <name evidence="7" type="ORF">JW613_19775</name>
</gene>
<dbReference type="Pfam" id="PF00496">
    <property type="entry name" value="SBP_bac_5"/>
    <property type="match status" value="1"/>
</dbReference>
<protein>
    <submittedName>
        <fullName evidence="7">Peptide-binding protein</fullName>
    </submittedName>
</protein>
<proteinExistence type="inferred from homology"/>
<evidence type="ECO:0000256" key="3">
    <source>
        <dbReference type="ARBA" id="ARBA00022448"/>
    </source>
</evidence>
<evidence type="ECO:0000256" key="1">
    <source>
        <dbReference type="ARBA" id="ARBA00004196"/>
    </source>
</evidence>
<dbReference type="EMBL" id="JAFFZM010000011">
    <property type="protein sequence ID" value="MBO8200527.1"/>
    <property type="molecule type" value="Genomic_DNA"/>
</dbReference>
<evidence type="ECO:0000259" key="6">
    <source>
        <dbReference type="Pfam" id="PF00496"/>
    </source>
</evidence>
<comment type="similarity">
    <text evidence="2">Belongs to the bacterial solute-binding protein 5 family.</text>
</comment>
<evidence type="ECO:0000256" key="5">
    <source>
        <dbReference type="SAM" id="SignalP"/>
    </source>
</evidence>
<sequence>MFDRKGLLRAAATILTLVLVAGCGSLPGGDGDEERKIVVGTTSAPSTLDPAAAWDGSWELYRNIFQTLMTIPSSGTTPEPEAARNCAFTDSASRIYRCELRKGLKFSNGRPLDAEAVKHTFDRITSIESPSGPAALLANLRRVDTRGSHVVIFRLEKSDATFPFILSTPATSLVDPEEYPGATLRPGNTATGSGPYELKSYQPGKRAVLVENDDYKGTAKIRNDAVTIRYYKRSAQMVSDLEAGRIDLTYRGLTPSQIMEFQDAAATGDTSVDLSEMTGSEVHFLVFNPKDKQAGKLAVRRAVAQLVDRKELVREVYDRTATPLYSMVPTGIAGHTNAFLNRYGEPDPDRARKTLRNAGITDKVRLTLWYSEGRYGDSTSREFAELKEQLEDSGLFDITLRSRSWDAFQKGYLAGEYPVFGRGWSGDFPDADNYITPFLGEENAVGTPYRNRELTEELLPYSRRQSDRGAAGQSFAKAQRMMADDAQLLPLWQGKIYIAAEKDVAGVESSVDASVIMRVWELYKKSSW</sequence>
<comment type="caution">
    <text evidence="7">The sequence shown here is derived from an EMBL/GenBank/DDBJ whole genome shotgun (WGS) entry which is preliminary data.</text>
</comment>
<comment type="subcellular location">
    <subcellularLocation>
        <location evidence="1">Cell envelope</location>
    </subcellularLocation>
</comment>
<evidence type="ECO:0000256" key="4">
    <source>
        <dbReference type="ARBA" id="ARBA00022729"/>
    </source>
</evidence>
<feature type="chain" id="PRO_5045992413" evidence="5">
    <location>
        <begin position="22"/>
        <end position="528"/>
    </location>
</feature>
<dbReference type="Proteomes" id="UP000721954">
    <property type="component" value="Unassembled WGS sequence"/>
</dbReference>
<feature type="signal peptide" evidence="5">
    <location>
        <begin position="1"/>
        <end position="21"/>
    </location>
</feature>
<evidence type="ECO:0000256" key="2">
    <source>
        <dbReference type="ARBA" id="ARBA00005695"/>
    </source>
</evidence>
<dbReference type="Gene3D" id="3.40.190.10">
    <property type="entry name" value="Periplasmic binding protein-like II"/>
    <property type="match status" value="1"/>
</dbReference>
<keyword evidence="3" id="KW-0813">Transport</keyword>
<keyword evidence="8" id="KW-1185">Reference proteome</keyword>
<dbReference type="PROSITE" id="PS51257">
    <property type="entry name" value="PROKAR_LIPOPROTEIN"/>
    <property type="match status" value="1"/>
</dbReference>
<dbReference type="RefSeq" id="WP_209212146.1">
    <property type="nucleotide sequence ID" value="NZ_JAFFZM010000011.1"/>
</dbReference>
<dbReference type="Gene3D" id="3.90.76.10">
    <property type="entry name" value="Dipeptide-binding Protein, Domain 1"/>
    <property type="match status" value="1"/>
</dbReference>
<dbReference type="PIRSF" id="PIRSF002741">
    <property type="entry name" value="MppA"/>
    <property type="match status" value="1"/>
</dbReference>
<organism evidence="7 8">
    <name type="scientific">Streptomyces smyrnaeus</name>
    <dbReference type="NCBI Taxonomy" id="1387713"/>
    <lineage>
        <taxon>Bacteria</taxon>
        <taxon>Bacillati</taxon>
        <taxon>Actinomycetota</taxon>
        <taxon>Actinomycetes</taxon>
        <taxon>Kitasatosporales</taxon>
        <taxon>Streptomycetaceae</taxon>
        <taxon>Streptomyces</taxon>
    </lineage>
</organism>
<name>A0ABS3Y023_9ACTN</name>
<dbReference type="GeneID" id="96260859"/>
<dbReference type="Gene3D" id="3.10.105.10">
    <property type="entry name" value="Dipeptide-binding Protein, Domain 3"/>
    <property type="match status" value="1"/>
</dbReference>
<evidence type="ECO:0000313" key="8">
    <source>
        <dbReference type="Proteomes" id="UP000721954"/>
    </source>
</evidence>
<dbReference type="InterPro" id="IPR030678">
    <property type="entry name" value="Peptide/Ni-bd"/>
</dbReference>
<dbReference type="PANTHER" id="PTHR30290">
    <property type="entry name" value="PERIPLASMIC BINDING COMPONENT OF ABC TRANSPORTER"/>
    <property type="match status" value="1"/>
</dbReference>
<accession>A0ABS3Y023</accession>
<feature type="domain" description="Solute-binding protein family 5" evidence="6">
    <location>
        <begin position="78"/>
        <end position="443"/>
    </location>
</feature>
<dbReference type="InterPro" id="IPR000914">
    <property type="entry name" value="SBP_5_dom"/>
</dbReference>